<dbReference type="EMBL" id="CASHTH010000015">
    <property type="protein sequence ID" value="CAI7988992.1"/>
    <property type="molecule type" value="Genomic_DNA"/>
</dbReference>
<evidence type="ECO:0000313" key="5">
    <source>
        <dbReference type="Proteomes" id="UP001174909"/>
    </source>
</evidence>
<feature type="region of interest" description="Disordered" evidence="2">
    <location>
        <begin position="302"/>
        <end position="412"/>
    </location>
</feature>
<dbReference type="Pfam" id="PF03194">
    <property type="entry name" value="LUC7"/>
    <property type="match status" value="1"/>
</dbReference>
<feature type="compositionally biased region" description="Basic and acidic residues" evidence="2">
    <location>
        <begin position="364"/>
        <end position="376"/>
    </location>
</feature>
<reference evidence="4" key="1">
    <citation type="submission" date="2023-03" db="EMBL/GenBank/DDBJ databases">
        <authorList>
            <person name="Steffen K."/>
            <person name="Cardenas P."/>
        </authorList>
    </citation>
    <scope>NUCLEOTIDE SEQUENCE</scope>
</reference>
<sequence length="412" mass="46578">MRACTRCARLVHAVCCFVAFSDPASVMASAAAALLDELMGRCRNVIPGKEVQEMNWDDSEVCKNYLCGFCPCDLFTNTRADIGTCDKIHDEKLRQKYQESGRVMKTGYEVQFLSELDKLVRSLDRRVAHGKERLHKSAEAKQKQMAGFHEEGGSEKLRQMNLEINSRVMKLEELGRCGEVEGAQVLLKEVEALEKDREKERAGLMRDSSKTLAGFEVDANDFHEKMELCDVCGSFLVIGDSQSRVDAHLLGKQHLGYARIRAAISELKTKLNKMRITEMDNREQTDVIARLDVRCVYEQGEEEVTQQGEEKVTQQGEEEVTQQGEEKVTQQGEEEVTQQGEEKVTQQGEEEVTQQGEGKVTQQGEEKVTQQGEEKVTQQGEEEEEVTRQGEEEVPQQGKDVMQQGEEEKITK</sequence>
<gene>
    <name evidence="4" type="ORF">GBAR_LOCUS95</name>
</gene>
<dbReference type="GO" id="GO:0005685">
    <property type="term" value="C:U1 snRNP"/>
    <property type="evidence" value="ECO:0007669"/>
    <property type="project" value="InterPro"/>
</dbReference>
<feature type="region of interest" description="Disordered" evidence="2">
    <location>
        <begin position="131"/>
        <end position="152"/>
    </location>
</feature>
<evidence type="ECO:0000256" key="1">
    <source>
        <dbReference type="ARBA" id="ARBA00005655"/>
    </source>
</evidence>
<feature type="signal peptide" evidence="3">
    <location>
        <begin position="1"/>
        <end position="23"/>
    </location>
</feature>
<dbReference type="GO" id="GO:0003729">
    <property type="term" value="F:mRNA binding"/>
    <property type="evidence" value="ECO:0007669"/>
    <property type="project" value="InterPro"/>
</dbReference>
<organism evidence="4 5">
    <name type="scientific">Geodia barretti</name>
    <name type="common">Barrett's horny sponge</name>
    <dbReference type="NCBI Taxonomy" id="519541"/>
    <lineage>
        <taxon>Eukaryota</taxon>
        <taxon>Metazoa</taxon>
        <taxon>Porifera</taxon>
        <taxon>Demospongiae</taxon>
        <taxon>Heteroscleromorpha</taxon>
        <taxon>Tetractinellida</taxon>
        <taxon>Astrophorina</taxon>
        <taxon>Geodiidae</taxon>
        <taxon>Geodia</taxon>
    </lineage>
</organism>
<accession>A0AA35QRP8</accession>
<comment type="similarity">
    <text evidence="1">Belongs to the Luc7 family.</text>
</comment>
<dbReference type="GO" id="GO:0006376">
    <property type="term" value="P:mRNA splice site recognition"/>
    <property type="evidence" value="ECO:0007669"/>
    <property type="project" value="InterPro"/>
</dbReference>
<evidence type="ECO:0000313" key="4">
    <source>
        <dbReference type="EMBL" id="CAI7988992.1"/>
    </source>
</evidence>
<evidence type="ECO:0000256" key="2">
    <source>
        <dbReference type="SAM" id="MobiDB-lite"/>
    </source>
</evidence>
<dbReference type="InterPro" id="IPR004882">
    <property type="entry name" value="Luc7-rel"/>
</dbReference>
<feature type="chain" id="PRO_5041419553" evidence="3">
    <location>
        <begin position="24"/>
        <end position="412"/>
    </location>
</feature>
<evidence type="ECO:0000256" key="3">
    <source>
        <dbReference type="SAM" id="SignalP"/>
    </source>
</evidence>
<keyword evidence="3" id="KW-0732">Signal</keyword>
<dbReference type="AlphaFoldDB" id="A0AA35QRP8"/>
<keyword evidence="5" id="KW-1185">Reference proteome</keyword>
<dbReference type="Proteomes" id="UP001174909">
    <property type="component" value="Unassembled WGS sequence"/>
</dbReference>
<comment type="caution">
    <text evidence="4">The sequence shown here is derived from an EMBL/GenBank/DDBJ whole genome shotgun (WGS) entry which is preliminary data.</text>
</comment>
<proteinExistence type="inferred from homology"/>
<name>A0AA35QRP8_GEOBA</name>
<dbReference type="PANTHER" id="PTHR12375">
    <property type="entry name" value="RNA-BINDING PROTEIN LUC7-RELATED"/>
    <property type="match status" value="1"/>
</dbReference>
<protein>
    <submittedName>
        <fullName evidence="4">Luc7-like protein 3</fullName>
    </submittedName>
</protein>